<reference evidence="1 2" key="1">
    <citation type="journal article" date="2024" name="Plant Biotechnol. J.">
        <title>Genome and CRISPR/Cas9 system of a widespread forest tree (Populus alba) in the world.</title>
        <authorList>
            <person name="Liu Y.J."/>
            <person name="Jiang P.F."/>
            <person name="Han X.M."/>
            <person name="Li X.Y."/>
            <person name="Wang H.M."/>
            <person name="Wang Y.J."/>
            <person name="Wang X.X."/>
            <person name="Zeng Q.Y."/>
        </authorList>
    </citation>
    <scope>NUCLEOTIDE SEQUENCE [LARGE SCALE GENOMIC DNA]</scope>
    <source>
        <strain evidence="2">cv. PAL-ZL1</strain>
    </source>
</reference>
<sequence>HLLTYSLGFLARSFLKKSLLASQGVDRVYIYIYMADSYDEECDYLFKAVLIGDSAVGKSNLLSRFSRDEFRLDSKPTIGVEFAYRNIRVGDKLIKAQIWDTAGQERFRAITSSYYRGALGALLVYDITRRATFDNVKKWLRELRDFGSSDMVVVLVGNKSDISHLREVDEDDGKNLAETEALYFMETSALENLNVEEAFMQMISRIHEIASQKSLEAKKNETTISTIKALPIDQQAAESLKKNEQHRSDDDQKFDLPAKAGGSLSLKDQLKKKTLEFNNEYNGKLNADFAINKNKNNVVNNNVIGSVNDKEVLNVPKISPKPRATLTDSDWTELLGTPPSQNASSPNRSNGAPAIRGLRKEGRRQGSLISNSSVVEAKRNQKVRGNNDKNNSGVTSKRLDLKSNGKPSDGEESGSSARSSSVELPSDGKVMDGTGLEQNKNVGGEVVGERKDEGSEENGGRVENKDAVEGDVLHVANKNHALLSAPEKIDGISDVKKGVGDVYGRLKSTVKGKQGTRAASRSSVSDDLKKNYLTSDESSDSDSDSGSSSDSESEQERERRKKILAERAAAKAVQAIIERENMVARLEGEKQSLEKILEERAKQQVQEASELQTTTMETMEAVDLEKQKHNNTRMEVLSRLAKLETTNADLARSLATAQKNLELEINQVAELRQQFELKEVALEELRRRISKTHQTETYLNQAAASKGVQFEREILETEYLFLIDKIQRLEDKAKKLEADIEMTRKEMEDPTEVEIELKRRLGQLTDHLIQKQAQVEALSSEKATIAFRIEAVSRLLDENKSVMNSSNLESGKWAISDSKLRPMFEDKIRAGRKHLGSLVQQLDAIFLAGVVFLRRNPTAKLWCLVYLLCLHVWVIYILMAPSQSSNEGRSGAVFSLENLNNTAGV</sequence>
<protein>
    <submittedName>
        <fullName evidence="1">Uncharacterized protein</fullName>
    </submittedName>
</protein>
<dbReference type="Proteomes" id="UP000309997">
    <property type="component" value="Unassembled WGS sequence"/>
</dbReference>
<comment type="caution">
    <text evidence="1">The sequence shown here is derived from an EMBL/GenBank/DDBJ whole genome shotgun (WGS) entry which is preliminary data.</text>
</comment>
<dbReference type="EMBL" id="RCHU02000015">
    <property type="protein sequence ID" value="KAL3570771.1"/>
    <property type="molecule type" value="Genomic_DNA"/>
</dbReference>
<accession>A0ACC4AXU2</accession>
<evidence type="ECO:0000313" key="2">
    <source>
        <dbReference type="Proteomes" id="UP000309997"/>
    </source>
</evidence>
<organism evidence="1 2">
    <name type="scientific">Populus alba</name>
    <name type="common">White poplar</name>
    <dbReference type="NCBI Taxonomy" id="43335"/>
    <lineage>
        <taxon>Eukaryota</taxon>
        <taxon>Viridiplantae</taxon>
        <taxon>Streptophyta</taxon>
        <taxon>Embryophyta</taxon>
        <taxon>Tracheophyta</taxon>
        <taxon>Spermatophyta</taxon>
        <taxon>Magnoliopsida</taxon>
        <taxon>eudicotyledons</taxon>
        <taxon>Gunneridae</taxon>
        <taxon>Pentapetalae</taxon>
        <taxon>rosids</taxon>
        <taxon>fabids</taxon>
        <taxon>Malpighiales</taxon>
        <taxon>Salicaceae</taxon>
        <taxon>Saliceae</taxon>
        <taxon>Populus</taxon>
    </lineage>
</organism>
<gene>
    <name evidence="1" type="ORF">D5086_028020</name>
</gene>
<feature type="non-terminal residue" evidence="1">
    <location>
        <position position="1"/>
    </location>
</feature>
<evidence type="ECO:0000313" key="1">
    <source>
        <dbReference type="EMBL" id="KAL3570771.1"/>
    </source>
</evidence>
<keyword evidence="2" id="KW-1185">Reference proteome</keyword>
<proteinExistence type="predicted"/>
<name>A0ACC4AXU2_POPAL</name>